<dbReference type="SUPFAM" id="SSF51556">
    <property type="entry name" value="Metallo-dependent hydrolases"/>
    <property type="match status" value="1"/>
</dbReference>
<name>A0A381ZJJ7_9ZZZZ</name>
<dbReference type="PANTHER" id="PTHR11113:SF14">
    <property type="entry name" value="N-ACETYLGLUCOSAMINE-6-PHOSPHATE DEACETYLASE"/>
    <property type="match status" value="1"/>
</dbReference>
<sequence length="359" mass="38838">MAKWDNGHFTEITTTEKPPAEAKWIGPPLVDVQVNGYAGIDFQQDDLSETDLLHAVGQLSQACCEKILFTLVTDDWEAMTRRLARAKQFRDANPKLGQAIAGWHIEGPFLSAEAGYCGAHPADKMLKPTRERIAELRALAGDDPLLLTMAPEVNGALKGFATARELGIHVSIGHTNAPGHILRRVTAAGPAGFTHLGNGCPATLDRADNILWRALDTPGLTCGLIPDRWHVSPALFRLIHRLVDPDSIYYTTDAMAAAGAPPGKYRLGQLELEVGPEQIVRLPGTANLAGSALTPIEGVRRAADMLDCDWQDVWPKFSQAPARFMGLKEGFTVGAPANFALIETDSANRIVAHSLRVAH</sequence>
<keyword evidence="2" id="KW-0378">Hydrolase</keyword>
<dbReference type="InterPro" id="IPR003764">
    <property type="entry name" value="GlcNAc_6-P_deAcase"/>
</dbReference>
<dbReference type="EMBL" id="UINC01021454">
    <property type="protein sequence ID" value="SVA89022.1"/>
    <property type="molecule type" value="Genomic_DNA"/>
</dbReference>
<dbReference type="GO" id="GO:0006046">
    <property type="term" value="P:N-acetylglucosamine catabolic process"/>
    <property type="evidence" value="ECO:0007669"/>
    <property type="project" value="TreeGrafter"/>
</dbReference>
<keyword evidence="1" id="KW-0479">Metal-binding</keyword>
<dbReference type="Gene3D" id="3.20.20.140">
    <property type="entry name" value="Metal-dependent hydrolases"/>
    <property type="match status" value="1"/>
</dbReference>
<dbReference type="GO" id="GO:0046872">
    <property type="term" value="F:metal ion binding"/>
    <property type="evidence" value="ECO:0007669"/>
    <property type="project" value="UniProtKB-KW"/>
</dbReference>
<reference evidence="4" key="1">
    <citation type="submission" date="2018-05" db="EMBL/GenBank/DDBJ databases">
        <authorList>
            <person name="Lanie J.A."/>
            <person name="Ng W.-L."/>
            <person name="Kazmierczak K.M."/>
            <person name="Andrzejewski T.M."/>
            <person name="Davidsen T.M."/>
            <person name="Wayne K.J."/>
            <person name="Tettelin H."/>
            <person name="Glass J.I."/>
            <person name="Rusch D."/>
            <person name="Podicherti R."/>
            <person name="Tsui H.-C.T."/>
            <person name="Winkler M.E."/>
        </authorList>
    </citation>
    <scope>NUCLEOTIDE SEQUENCE</scope>
</reference>
<proteinExistence type="predicted"/>
<dbReference type="GO" id="GO:0008448">
    <property type="term" value="F:N-acetylglucosamine-6-phosphate deacetylase activity"/>
    <property type="evidence" value="ECO:0007669"/>
    <property type="project" value="InterPro"/>
</dbReference>
<accession>A0A381ZJJ7</accession>
<evidence type="ECO:0000256" key="3">
    <source>
        <dbReference type="SAM" id="MobiDB-lite"/>
    </source>
</evidence>
<dbReference type="PANTHER" id="PTHR11113">
    <property type="entry name" value="N-ACETYLGLUCOSAMINE-6-PHOSPHATE DEACETYLASE"/>
    <property type="match status" value="1"/>
</dbReference>
<gene>
    <name evidence="4" type="ORF">METZ01_LOCUS141876</name>
</gene>
<dbReference type="AlphaFoldDB" id="A0A381ZJJ7"/>
<evidence type="ECO:0000313" key="4">
    <source>
        <dbReference type="EMBL" id="SVA89022.1"/>
    </source>
</evidence>
<organism evidence="4">
    <name type="scientific">marine metagenome</name>
    <dbReference type="NCBI Taxonomy" id="408172"/>
    <lineage>
        <taxon>unclassified sequences</taxon>
        <taxon>metagenomes</taxon>
        <taxon>ecological metagenomes</taxon>
    </lineage>
</organism>
<dbReference type="InterPro" id="IPR032466">
    <property type="entry name" value="Metal_Hydrolase"/>
</dbReference>
<dbReference type="PIRSF" id="PIRSF038994">
    <property type="entry name" value="NagA"/>
    <property type="match status" value="1"/>
</dbReference>
<evidence type="ECO:0000256" key="1">
    <source>
        <dbReference type="ARBA" id="ARBA00022723"/>
    </source>
</evidence>
<feature type="region of interest" description="Disordered" evidence="3">
    <location>
        <begin position="1"/>
        <end position="20"/>
    </location>
</feature>
<evidence type="ECO:0000256" key="2">
    <source>
        <dbReference type="ARBA" id="ARBA00022801"/>
    </source>
</evidence>
<protein>
    <recommendedName>
        <fullName evidence="5">Amidohydrolase-related domain-containing protein</fullName>
    </recommendedName>
</protein>
<evidence type="ECO:0008006" key="5">
    <source>
        <dbReference type="Google" id="ProtNLM"/>
    </source>
</evidence>